<feature type="region of interest" description="Disordered" evidence="1">
    <location>
        <begin position="137"/>
        <end position="224"/>
    </location>
</feature>
<feature type="compositionally biased region" description="Basic and acidic residues" evidence="1">
    <location>
        <begin position="7"/>
        <end position="44"/>
    </location>
</feature>
<feature type="domain" description="DUF7086" evidence="2">
    <location>
        <begin position="299"/>
        <end position="432"/>
    </location>
</feature>
<reference evidence="3 4" key="1">
    <citation type="journal article" date="2023" name="G3 (Bethesda)">
        <title>A chromosome-length genome assembly and annotation of blackberry (Rubus argutus, cv. 'Hillquist').</title>
        <authorList>
            <person name="Bruna T."/>
            <person name="Aryal R."/>
            <person name="Dudchenko O."/>
            <person name="Sargent D.J."/>
            <person name="Mead D."/>
            <person name="Buti M."/>
            <person name="Cavallini A."/>
            <person name="Hytonen T."/>
            <person name="Andres J."/>
            <person name="Pham M."/>
            <person name="Weisz D."/>
            <person name="Mascagni F."/>
            <person name="Usai G."/>
            <person name="Natali L."/>
            <person name="Bassil N."/>
            <person name="Fernandez G.E."/>
            <person name="Lomsadze A."/>
            <person name="Armour M."/>
            <person name="Olukolu B."/>
            <person name="Poorten T."/>
            <person name="Britton C."/>
            <person name="Davik J."/>
            <person name="Ashrafi H."/>
            <person name="Aiden E.L."/>
            <person name="Borodovsky M."/>
            <person name="Worthington M."/>
        </authorList>
    </citation>
    <scope>NUCLEOTIDE SEQUENCE [LARGE SCALE GENOMIC DNA]</scope>
    <source>
        <strain evidence="3">PI 553951</strain>
    </source>
</reference>
<name>A0AAW1Y366_RUBAR</name>
<feature type="region of interest" description="Disordered" evidence="1">
    <location>
        <begin position="1"/>
        <end position="63"/>
    </location>
</feature>
<dbReference type="EMBL" id="JBEDUW010000002">
    <property type="protein sequence ID" value="KAK9942450.1"/>
    <property type="molecule type" value="Genomic_DNA"/>
</dbReference>
<organism evidence="3 4">
    <name type="scientific">Rubus argutus</name>
    <name type="common">Southern blackberry</name>
    <dbReference type="NCBI Taxonomy" id="59490"/>
    <lineage>
        <taxon>Eukaryota</taxon>
        <taxon>Viridiplantae</taxon>
        <taxon>Streptophyta</taxon>
        <taxon>Embryophyta</taxon>
        <taxon>Tracheophyta</taxon>
        <taxon>Spermatophyta</taxon>
        <taxon>Magnoliopsida</taxon>
        <taxon>eudicotyledons</taxon>
        <taxon>Gunneridae</taxon>
        <taxon>Pentapetalae</taxon>
        <taxon>rosids</taxon>
        <taxon>fabids</taxon>
        <taxon>Rosales</taxon>
        <taxon>Rosaceae</taxon>
        <taxon>Rosoideae</taxon>
        <taxon>Rosoideae incertae sedis</taxon>
        <taxon>Rubus</taxon>
    </lineage>
</organism>
<feature type="compositionally biased region" description="Polar residues" evidence="1">
    <location>
        <begin position="86"/>
        <end position="101"/>
    </location>
</feature>
<dbReference type="PANTHER" id="PTHR34272:SF1">
    <property type="entry name" value="EXPRESSED PROTEIN"/>
    <property type="match status" value="1"/>
</dbReference>
<dbReference type="AlphaFoldDB" id="A0AAW1Y366"/>
<evidence type="ECO:0000259" key="2">
    <source>
        <dbReference type="Pfam" id="PF23324"/>
    </source>
</evidence>
<feature type="region of interest" description="Disordered" evidence="1">
    <location>
        <begin position="76"/>
        <end position="107"/>
    </location>
</feature>
<sequence>MVNDDEEKARRNKQQEINEDEEKARRNKQQEINHKRKNNEDQDLNRQITATTRLSDGRQEDDDMLALRLNSNWSSLARPIVPPQPHTKNPSQEPHQLSNTRPPYRGEPLHLAAPFPHWLNGGESSTAPTVRAAVQMPHPQPASPARADVQMPPPRPAAPQVRAAAQIPPHQPAAPQVRAAAQIPPPQPAAPQVRAAAQIPPPQPAAPQVRAAAQIPPPQPAAPQVRAAVEIPPPPVVPHQDAGPRAMQMPHPPPNPPAAVFRPVRPRRNPTQVPGHGKSEIVPAPFPWATTRRATVYSMQYLVSHNIFTIKGDVQCKRCERQYEIEYNLQDKFVEVGTYIVENRRMMHDRAPDVWKDPVLPTCKYCEQENSAKPILADKKRAINWLFLLLGQMLGCCTLEQLKYFCKHTKNHRTGAKDRVLYLTYLCLCKQLDPNGPFDVRN</sequence>
<feature type="compositionally biased region" description="Polar residues" evidence="1">
    <location>
        <begin position="45"/>
        <end position="54"/>
    </location>
</feature>
<dbReference type="InterPro" id="IPR055513">
    <property type="entry name" value="DUF7086"/>
</dbReference>
<evidence type="ECO:0000313" key="4">
    <source>
        <dbReference type="Proteomes" id="UP001457282"/>
    </source>
</evidence>
<feature type="compositionally biased region" description="Low complexity" evidence="1">
    <location>
        <begin position="158"/>
        <end position="182"/>
    </location>
</feature>
<evidence type="ECO:0000313" key="3">
    <source>
        <dbReference type="EMBL" id="KAK9942450.1"/>
    </source>
</evidence>
<dbReference type="PANTHER" id="PTHR34272">
    <property type="entry name" value="EXPRESSED PROTEIN"/>
    <property type="match status" value="1"/>
</dbReference>
<proteinExistence type="predicted"/>
<evidence type="ECO:0000256" key="1">
    <source>
        <dbReference type="SAM" id="MobiDB-lite"/>
    </source>
</evidence>
<accession>A0AAW1Y366</accession>
<dbReference type="Pfam" id="PF23324">
    <property type="entry name" value="DUF7086"/>
    <property type="match status" value="1"/>
</dbReference>
<keyword evidence="4" id="KW-1185">Reference proteome</keyword>
<protein>
    <recommendedName>
        <fullName evidence="2">DUF7086 domain-containing protein</fullName>
    </recommendedName>
</protein>
<dbReference type="Proteomes" id="UP001457282">
    <property type="component" value="Unassembled WGS sequence"/>
</dbReference>
<comment type="caution">
    <text evidence="3">The sequence shown here is derived from an EMBL/GenBank/DDBJ whole genome shotgun (WGS) entry which is preliminary data.</text>
</comment>
<gene>
    <name evidence="3" type="ORF">M0R45_008115</name>
</gene>